<evidence type="ECO:0000313" key="2">
    <source>
        <dbReference type="Proteomes" id="UP001291309"/>
    </source>
</evidence>
<sequence>MLDFNHHRTQGLAMSSVLFLPLMLAVACAPDDSGEELLPEDLRPPPGTYDRAPPALVGKLRSVGEWEELFLNIWGSSHTSDYLPMSTSDDSWEFYNLAYAIDGNTAMYRATGKTPYLDRALLYVNNMVGSADPSSTLRSNFNDAYRGWKTQLPKSAGEEVPLFESYCWRYVTRLLRVIRETPALYTNTRYRSQYDRLLAFSELHIFEKWYRRGADAYIYRDRTHMAAHWAAIAMDLSLMTSDPTRKATYLSVFNNINRHMPNTASSLRDQLRTSRVNPEAYFWSHVWGEEARPGQDVAHGNGVMAFIVEAHDAKMEWTEDDIRRFTATFDSVIWPKSGKYSDYVDGSGTGIGWFTDGFMKLGRYDAYLQYRLESHSVGQSTQFFGNGALNMRLLSERSQR</sequence>
<proteinExistence type="predicted"/>
<protein>
    <submittedName>
        <fullName evidence="1">Uncharacterized protein</fullName>
    </submittedName>
</protein>
<name>A0ABU5HB52_9BACT</name>
<keyword evidence="2" id="KW-1185">Reference proteome</keyword>
<dbReference type="EMBL" id="JAXIVS010000011">
    <property type="protein sequence ID" value="MDY7230491.1"/>
    <property type="molecule type" value="Genomic_DNA"/>
</dbReference>
<evidence type="ECO:0000313" key="1">
    <source>
        <dbReference type="EMBL" id="MDY7230491.1"/>
    </source>
</evidence>
<organism evidence="1 2">
    <name type="scientific">Hyalangium rubrum</name>
    <dbReference type="NCBI Taxonomy" id="3103134"/>
    <lineage>
        <taxon>Bacteria</taxon>
        <taxon>Pseudomonadati</taxon>
        <taxon>Myxococcota</taxon>
        <taxon>Myxococcia</taxon>
        <taxon>Myxococcales</taxon>
        <taxon>Cystobacterineae</taxon>
        <taxon>Archangiaceae</taxon>
        <taxon>Hyalangium</taxon>
    </lineage>
</organism>
<accession>A0ABU5HB52</accession>
<dbReference type="Proteomes" id="UP001291309">
    <property type="component" value="Unassembled WGS sequence"/>
</dbReference>
<reference evidence="1 2" key="1">
    <citation type="submission" date="2023-12" db="EMBL/GenBank/DDBJ databases">
        <title>the genome sequence of Hyalangium sp. s54d21.</title>
        <authorList>
            <person name="Zhang X."/>
        </authorList>
    </citation>
    <scope>NUCLEOTIDE SEQUENCE [LARGE SCALE GENOMIC DNA]</scope>
    <source>
        <strain evidence="2">s54d21</strain>
    </source>
</reference>
<dbReference type="RefSeq" id="WP_321549213.1">
    <property type="nucleotide sequence ID" value="NZ_JAXIVS010000011.1"/>
</dbReference>
<gene>
    <name evidence="1" type="ORF">SYV04_29115</name>
</gene>
<comment type="caution">
    <text evidence="1">The sequence shown here is derived from an EMBL/GenBank/DDBJ whole genome shotgun (WGS) entry which is preliminary data.</text>
</comment>